<comment type="caution">
    <text evidence="1">The sequence shown here is derived from an EMBL/GenBank/DDBJ whole genome shotgun (WGS) entry which is preliminary data.</text>
</comment>
<evidence type="ECO:0000313" key="1">
    <source>
        <dbReference type="EMBL" id="RRT60936.1"/>
    </source>
</evidence>
<organism evidence="1 2">
    <name type="scientific">Ensete ventricosum</name>
    <name type="common">Abyssinian banana</name>
    <name type="synonym">Musa ensete</name>
    <dbReference type="NCBI Taxonomy" id="4639"/>
    <lineage>
        <taxon>Eukaryota</taxon>
        <taxon>Viridiplantae</taxon>
        <taxon>Streptophyta</taxon>
        <taxon>Embryophyta</taxon>
        <taxon>Tracheophyta</taxon>
        <taxon>Spermatophyta</taxon>
        <taxon>Magnoliopsida</taxon>
        <taxon>Liliopsida</taxon>
        <taxon>Zingiberales</taxon>
        <taxon>Musaceae</taxon>
        <taxon>Ensete</taxon>
    </lineage>
</organism>
<sequence length="108" mass="12121">MSLHWIPGGIIVLGVRAKGCHWLSYAEGRQKHPGNVRTKAVVLEVPVPRSGRSSATIMCCQNQSSEQCSRNLSLSPKEVKFLQPRATTVIEVKVKMDLPWQIHLIRIH</sequence>
<protein>
    <submittedName>
        <fullName evidence="1">Uncharacterized protein</fullName>
    </submittedName>
</protein>
<dbReference type="AlphaFoldDB" id="A0A426ZAG1"/>
<accession>A0A426ZAG1</accession>
<name>A0A426ZAG1_ENSVE</name>
<dbReference type="EMBL" id="AMZH03007597">
    <property type="protein sequence ID" value="RRT60936.1"/>
    <property type="molecule type" value="Genomic_DNA"/>
</dbReference>
<evidence type="ECO:0000313" key="2">
    <source>
        <dbReference type="Proteomes" id="UP000287651"/>
    </source>
</evidence>
<dbReference type="Proteomes" id="UP000287651">
    <property type="component" value="Unassembled WGS sequence"/>
</dbReference>
<gene>
    <name evidence="1" type="ORF">B296_00018991</name>
</gene>
<proteinExistence type="predicted"/>
<reference evidence="1 2" key="1">
    <citation type="journal article" date="2014" name="Agronomy (Basel)">
        <title>A Draft Genome Sequence for Ensete ventricosum, the Drought-Tolerant Tree Against Hunger.</title>
        <authorList>
            <person name="Harrison J."/>
            <person name="Moore K.A."/>
            <person name="Paszkiewicz K."/>
            <person name="Jones T."/>
            <person name="Grant M."/>
            <person name="Ambacheew D."/>
            <person name="Muzemil S."/>
            <person name="Studholme D.J."/>
        </authorList>
    </citation>
    <scope>NUCLEOTIDE SEQUENCE [LARGE SCALE GENOMIC DNA]</scope>
</reference>